<feature type="non-terminal residue" evidence="2">
    <location>
        <position position="35"/>
    </location>
</feature>
<accession>A0A6J4VCV0</accession>
<evidence type="ECO:0000256" key="1">
    <source>
        <dbReference type="SAM" id="MobiDB-lite"/>
    </source>
</evidence>
<reference evidence="2" key="1">
    <citation type="submission" date="2020-02" db="EMBL/GenBank/DDBJ databases">
        <authorList>
            <person name="Meier V. D."/>
        </authorList>
    </citation>
    <scope>NUCLEOTIDE SEQUENCE</scope>
    <source>
        <strain evidence="2">AVDCRST_MAG59</strain>
    </source>
</reference>
<organism evidence="2">
    <name type="scientific">uncultured Thermomicrobiales bacterium</name>
    <dbReference type="NCBI Taxonomy" id="1645740"/>
    <lineage>
        <taxon>Bacteria</taxon>
        <taxon>Pseudomonadati</taxon>
        <taxon>Thermomicrobiota</taxon>
        <taxon>Thermomicrobia</taxon>
        <taxon>Thermomicrobiales</taxon>
        <taxon>environmental samples</taxon>
    </lineage>
</organism>
<protein>
    <submittedName>
        <fullName evidence="2">Uncharacterized protein</fullName>
    </submittedName>
</protein>
<feature type="region of interest" description="Disordered" evidence="1">
    <location>
        <begin position="12"/>
        <end position="35"/>
    </location>
</feature>
<evidence type="ECO:0000313" key="2">
    <source>
        <dbReference type="EMBL" id="CAA9575669.1"/>
    </source>
</evidence>
<proteinExistence type="predicted"/>
<gene>
    <name evidence="2" type="ORF">AVDCRST_MAG59-4010</name>
</gene>
<dbReference type="AlphaFoldDB" id="A0A6J4VCV0"/>
<sequence length="35" mass="3243">MALQSAGRQLGGVLGAPGVGAAPTVLGGHGPAYPN</sequence>
<name>A0A6J4VCV0_9BACT</name>
<dbReference type="EMBL" id="CADCWF010000299">
    <property type="protein sequence ID" value="CAA9575669.1"/>
    <property type="molecule type" value="Genomic_DNA"/>
</dbReference>